<dbReference type="AlphaFoldDB" id="W6PW56"/>
<accession>W6PW56</accession>
<organism evidence="1 2">
    <name type="scientific">Penicillium roqueforti (strain FM164)</name>
    <dbReference type="NCBI Taxonomy" id="1365484"/>
    <lineage>
        <taxon>Eukaryota</taxon>
        <taxon>Fungi</taxon>
        <taxon>Dikarya</taxon>
        <taxon>Ascomycota</taxon>
        <taxon>Pezizomycotina</taxon>
        <taxon>Eurotiomycetes</taxon>
        <taxon>Eurotiomycetidae</taxon>
        <taxon>Eurotiales</taxon>
        <taxon>Aspergillaceae</taxon>
        <taxon>Penicillium</taxon>
    </lineage>
</organism>
<evidence type="ECO:0000313" key="1">
    <source>
        <dbReference type="EMBL" id="CDM28468.1"/>
    </source>
</evidence>
<name>W6PW56_PENRF</name>
<reference evidence="1" key="1">
    <citation type="journal article" date="2014" name="Nat. Commun.">
        <title>Multiple recent horizontal transfers of a large genomic region in cheese making fungi.</title>
        <authorList>
            <person name="Cheeseman K."/>
            <person name="Ropars J."/>
            <person name="Renault P."/>
            <person name="Dupont J."/>
            <person name="Gouzy J."/>
            <person name="Branca A."/>
            <person name="Abraham A.L."/>
            <person name="Ceppi M."/>
            <person name="Conseiller E."/>
            <person name="Debuchy R."/>
            <person name="Malagnac F."/>
            <person name="Goarin A."/>
            <person name="Silar P."/>
            <person name="Lacoste S."/>
            <person name="Sallet E."/>
            <person name="Bensimon A."/>
            <person name="Giraud T."/>
            <person name="Brygoo Y."/>
        </authorList>
    </citation>
    <scope>NUCLEOTIDE SEQUENCE [LARGE SCALE GENOMIC DNA]</scope>
    <source>
        <strain evidence="1">FM164</strain>
    </source>
</reference>
<keyword evidence="2" id="KW-1185">Reference proteome</keyword>
<protein>
    <submittedName>
        <fullName evidence="1">Genomic scaffold, ProqFM164S01</fullName>
    </submittedName>
</protein>
<dbReference type="EMBL" id="HG792015">
    <property type="protein sequence ID" value="CDM28468.1"/>
    <property type="molecule type" value="Genomic_DNA"/>
</dbReference>
<gene>
    <name evidence="1" type="ORF">PROQFM164_S01g002279</name>
</gene>
<dbReference type="Proteomes" id="UP000030686">
    <property type="component" value="Unassembled WGS sequence"/>
</dbReference>
<evidence type="ECO:0000313" key="2">
    <source>
        <dbReference type="Proteomes" id="UP000030686"/>
    </source>
</evidence>
<proteinExistence type="predicted"/>
<sequence length="51" mass="5903">MFNGVEGSWEVSLESRAPLHIGMLFTEHLSLFFRIDSLIFNEPYFSQSPKP</sequence>